<dbReference type="EMBL" id="CP016809">
    <property type="protein sequence ID" value="ANY74767.1"/>
    <property type="molecule type" value="Genomic_DNA"/>
</dbReference>
<evidence type="ECO:0000313" key="2">
    <source>
        <dbReference type="EMBL" id="ANY74767.1"/>
    </source>
</evidence>
<dbReference type="NCBIfam" id="TIGR00762">
    <property type="entry name" value="DegV"/>
    <property type="match status" value="1"/>
</dbReference>
<gene>
    <name evidence="2" type="ORF">BBD41_20605</name>
</gene>
<dbReference type="PROSITE" id="PS51482">
    <property type="entry name" value="DEGV"/>
    <property type="match status" value="1"/>
</dbReference>
<dbReference type="InterPro" id="IPR003797">
    <property type="entry name" value="DegV"/>
</dbReference>
<dbReference type="Gene3D" id="3.30.1180.10">
    <property type="match status" value="1"/>
</dbReference>
<reference evidence="2" key="1">
    <citation type="submission" date="2016-08" db="EMBL/GenBank/DDBJ databases">
        <title>Complete Genome Seqeunce of Paenibacillus sp. nov. IHBB 9852 from high altitute lake of Indian trans-Himalayas.</title>
        <authorList>
            <person name="Kiran S."/>
            <person name="Swarnkar M.K."/>
            <person name="Rana A."/>
            <person name="Tewari R."/>
            <person name="Gulati A."/>
        </authorList>
    </citation>
    <scope>NUCLEOTIDE SEQUENCE [LARGE SCALE GENOMIC DNA]</scope>
    <source>
        <strain evidence="2">IHBB 9852</strain>
    </source>
</reference>
<evidence type="ECO:0000256" key="1">
    <source>
        <dbReference type="ARBA" id="ARBA00023121"/>
    </source>
</evidence>
<dbReference type="RefSeq" id="WP_099478601.1">
    <property type="nucleotide sequence ID" value="NZ_CP016809.1"/>
</dbReference>
<dbReference type="InterPro" id="IPR043168">
    <property type="entry name" value="DegV_C"/>
</dbReference>
<dbReference type="Pfam" id="PF02645">
    <property type="entry name" value="DegV"/>
    <property type="match status" value="1"/>
</dbReference>
<dbReference type="GO" id="GO:0008289">
    <property type="term" value="F:lipid binding"/>
    <property type="evidence" value="ECO:0007669"/>
    <property type="project" value="UniProtKB-KW"/>
</dbReference>
<dbReference type="KEGG" id="pib:BBD41_20605"/>
<keyword evidence="1" id="KW-0446">Lipid-binding</keyword>
<accession>A0A1B2E4D9</accession>
<organism evidence="2">
    <name type="scientific">Paenibacillus ihbetae</name>
    <dbReference type="NCBI Taxonomy" id="1870820"/>
    <lineage>
        <taxon>Bacteria</taxon>
        <taxon>Bacillati</taxon>
        <taxon>Bacillota</taxon>
        <taxon>Bacilli</taxon>
        <taxon>Bacillales</taxon>
        <taxon>Paenibacillaceae</taxon>
        <taxon>Paenibacillus</taxon>
    </lineage>
</organism>
<protein>
    <submittedName>
        <fullName evidence="2">Fatty acid-binding protein DegV</fullName>
    </submittedName>
</protein>
<dbReference type="PANTHER" id="PTHR33434">
    <property type="entry name" value="DEGV DOMAIN-CONTAINING PROTEIN DR_1986-RELATED"/>
    <property type="match status" value="1"/>
</dbReference>
<dbReference type="AlphaFoldDB" id="A0A1B2E4D9"/>
<sequence>MSGKVKIFADSTCDLPSAWIERHHIGIIPLYVVFGEQSLRDGVDITPEQLYAKVDQVGHLPKTAAPSPSDFIAAFTPSIEQGEDILFLSISSELSSTYQNALIAAGELPEGRVTVFDSRNLSCGIGLLVMKAVHAAEQGATIPQIVELLSRTVNEVECEFVIDTLDYLHKGGRCSGMQNIIGSLLKIRPVIKVVNGGMIPAYKVRGKKEKALDQMIQNALAQAQDMDNDLIIVVHTMAEEEARFLQKELQEKTGAREVAISTAGCVICSHCGPHTVGLMYTKKPAV</sequence>
<dbReference type="PANTHER" id="PTHR33434:SF2">
    <property type="entry name" value="FATTY ACID-BINDING PROTEIN TM_1468"/>
    <property type="match status" value="1"/>
</dbReference>
<proteinExistence type="predicted"/>
<dbReference type="InterPro" id="IPR050270">
    <property type="entry name" value="DegV_domain_contain"/>
</dbReference>
<dbReference type="SUPFAM" id="SSF82549">
    <property type="entry name" value="DAK1/DegV-like"/>
    <property type="match status" value="1"/>
</dbReference>
<dbReference type="Gene3D" id="3.40.50.10170">
    <property type="match status" value="1"/>
</dbReference>
<name>A0A1B2E4D9_9BACL</name>